<evidence type="ECO:0000256" key="3">
    <source>
        <dbReference type="ARBA" id="ARBA00004963"/>
    </source>
</evidence>
<dbReference type="AlphaFoldDB" id="A0A4V4LU67"/>
<dbReference type="UniPathway" id="UPA00619">
    <property type="reaction ID" value="UER00676"/>
</dbReference>
<dbReference type="PANTHER" id="PTHR11935:SF94">
    <property type="entry name" value="TENZING NORGAY, ISOFORM C"/>
    <property type="match status" value="1"/>
</dbReference>
<keyword evidence="6" id="KW-0479">Metal-binding</keyword>
<comment type="similarity">
    <text evidence="4">Belongs to the metallo-beta-lactamase superfamily. Glyoxalase II family.</text>
</comment>
<comment type="catalytic activity">
    <reaction evidence="1">
        <text>an S-(2-hydroxyacyl)glutathione + H2O = a 2-hydroxy carboxylate + glutathione + H(+)</text>
        <dbReference type="Rhea" id="RHEA:21864"/>
        <dbReference type="ChEBI" id="CHEBI:15377"/>
        <dbReference type="ChEBI" id="CHEBI:15378"/>
        <dbReference type="ChEBI" id="CHEBI:57925"/>
        <dbReference type="ChEBI" id="CHEBI:58896"/>
        <dbReference type="ChEBI" id="CHEBI:71261"/>
        <dbReference type="EC" id="3.1.2.6"/>
    </reaction>
</comment>
<dbReference type="PANTHER" id="PTHR11935">
    <property type="entry name" value="BETA LACTAMASE DOMAIN"/>
    <property type="match status" value="1"/>
</dbReference>
<dbReference type="HAMAP" id="MF_01374">
    <property type="entry name" value="Glyoxalase_2"/>
    <property type="match status" value="1"/>
</dbReference>
<dbReference type="Pfam" id="PF00753">
    <property type="entry name" value="Lactamase_B"/>
    <property type="match status" value="1"/>
</dbReference>
<evidence type="ECO:0000256" key="9">
    <source>
        <dbReference type="ARBA" id="ARBA00031044"/>
    </source>
</evidence>
<evidence type="ECO:0000256" key="4">
    <source>
        <dbReference type="ARBA" id="ARBA00006759"/>
    </source>
</evidence>
<dbReference type="InterPro" id="IPR036866">
    <property type="entry name" value="RibonucZ/Hydroxyglut_hydro"/>
</dbReference>
<evidence type="ECO:0000259" key="10">
    <source>
        <dbReference type="SMART" id="SM00849"/>
    </source>
</evidence>
<gene>
    <name evidence="11" type="ORF">E3P99_00329</name>
</gene>
<dbReference type="InterPro" id="IPR035680">
    <property type="entry name" value="Clx_II_MBL"/>
</dbReference>
<organism evidence="11 12">
    <name type="scientific">Wallemia hederae</name>
    <dbReference type="NCBI Taxonomy" id="1540922"/>
    <lineage>
        <taxon>Eukaryota</taxon>
        <taxon>Fungi</taxon>
        <taxon>Dikarya</taxon>
        <taxon>Basidiomycota</taxon>
        <taxon>Wallemiomycotina</taxon>
        <taxon>Wallemiomycetes</taxon>
        <taxon>Wallemiales</taxon>
        <taxon>Wallemiaceae</taxon>
        <taxon>Wallemia</taxon>
    </lineage>
</organism>
<protein>
    <recommendedName>
        <fullName evidence="5">hydroxyacylglutathione hydrolase</fullName>
        <ecNumber evidence="5">3.1.2.6</ecNumber>
    </recommendedName>
    <alternativeName>
        <fullName evidence="9">Glyoxalase II</fullName>
    </alternativeName>
</protein>
<dbReference type="OrthoDB" id="515692at2759"/>
<dbReference type="Gene3D" id="3.60.15.10">
    <property type="entry name" value="Ribonuclease Z/Hydroxyacylglutathione hydrolase-like"/>
    <property type="match status" value="1"/>
</dbReference>
<keyword evidence="12" id="KW-1185">Reference proteome</keyword>
<proteinExistence type="inferred from homology"/>
<dbReference type="GO" id="GO:0004416">
    <property type="term" value="F:hydroxyacylglutathione hydrolase activity"/>
    <property type="evidence" value="ECO:0007669"/>
    <property type="project" value="UniProtKB-EC"/>
</dbReference>
<accession>A0A4V4LU67</accession>
<dbReference type="Proteomes" id="UP000310189">
    <property type="component" value="Unassembled WGS sequence"/>
</dbReference>
<dbReference type="GO" id="GO:0019243">
    <property type="term" value="P:methylglyoxal catabolic process to D-lactate via S-lactoyl-glutathione"/>
    <property type="evidence" value="ECO:0007669"/>
    <property type="project" value="InterPro"/>
</dbReference>
<dbReference type="SUPFAM" id="SSF56281">
    <property type="entry name" value="Metallo-hydrolase/oxidoreductase"/>
    <property type="match status" value="1"/>
</dbReference>
<evidence type="ECO:0000256" key="2">
    <source>
        <dbReference type="ARBA" id="ARBA00001947"/>
    </source>
</evidence>
<evidence type="ECO:0000256" key="7">
    <source>
        <dbReference type="ARBA" id="ARBA00022801"/>
    </source>
</evidence>
<name>A0A4V4LU67_9BASI</name>
<evidence type="ECO:0000256" key="6">
    <source>
        <dbReference type="ARBA" id="ARBA00022723"/>
    </source>
</evidence>
<dbReference type="GO" id="GO:0046872">
    <property type="term" value="F:metal ion binding"/>
    <property type="evidence" value="ECO:0007669"/>
    <property type="project" value="UniProtKB-KW"/>
</dbReference>
<evidence type="ECO:0000313" key="11">
    <source>
        <dbReference type="EMBL" id="TIA93183.1"/>
    </source>
</evidence>
<reference evidence="11 12" key="1">
    <citation type="submission" date="2019-03" db="EMBL/GenBank/DDBJ databases">
        <title>Sequencing 23 genomes of Wallemia ichthyophaga.</title>
        <authorList>
            <person name="Gostincar C."/>
        </authorList>
    </citation>
    <scope>NUCLEOTIDE SEQUENCE [LARGE SCALE GENOMIC DNA]</scope>
    <source>
        <strain evidence="11 12">EXF-5753</strain>
    </source>
</reference>
<dbReference type="Pfam" id="PF16123">
    <property type="entry name" value="HAGH_C"/>
    <property type="match status" value="1"/>
</dbReference>
<dbReference type="InterPro" id="IPR032282">
    <property type="entry name" value="HAGH_C"/>
</dbReference>
<comment type="caution">
    <text evidence="11">The sequence shown here is derived from an EMBL/GenBank/DDBJ whole genome shotgun (WGS) entry which is preliminary data.</text>
</comment>
<feature type="domain" description="Metallo-beta-lactamase" evidence="10">
    <location>
        <begin position="11"/>
        <end position="172"/>
    </location>
</feature>
<keyword evidence="7" id="KW-0378">Hydrolase</keyword>
<evidence type="ECO:0000256" key="5">
    <source>
        <dbReference type="ARBA" id="ARBA00011917"/>
    </source>
</evidence>
<dbReference type="NCBIfam" id="TIGR03413">
    <property type="entry name" value="GSH_gloB"/>
    <property type="match status" value="1"/>
</dbReference>
<dbReference type="SMART" id="SM00849">
    <property type="entry name" value="Lactamase_B"/>
    <property type="match status" value="1"/>
</dbReference>
<dbReference type="InterPro" id="IPR001279">
    <property type="entry name" value="Metallo-B-lactamas"/>
</dbReference>
<dbReference type="EC" id="3.1.2.6" evidence="5"/>
<comment type="cofactor">
    <cofactor evidence="2">
        <name>Zn(2+)</name>
        <dbReference type="ChEBI" id="CHEBI:29105"/>
    </cofactor>
</comment>
<keyword evidence="8" id="KW-0862">Zinc</keyword>
<dbReference type="CDD" id="cd07723">
    <property type="entry name" value="hydroxyacylglutathione_hydrolase_MBL-fold"/>
    <property type="match status" value="1"/>
</dbReference>
<dbReference type="InterPro" id="IPR017782">
    <property type="entry name" value="Hydroxyacylglutathione_Hdrlase"/>
</dbReference>
<comment type="pathway">
    <text evidence="3">Secondary metabolite metabolism; methylglyoxal degradation; (R)-lactate from methylglyoxal: step 2/2.</text>
</comment>
<evidence type="ECO:0000256" key="1">
    <source>
        <dbReference type="ARBA" id="ARBA00001623"/>
    </source>
</evidence>
<sequence>MKIVAVPNQSDNYAYLVIDEKAKRAASVDPFDVEKVLDAAKREGVQVTANISTHHHNDHTGGNKKLKEQLPHIPFYAGSEKAPATTLVVEDGDSFRFEGLDVSCHATPCHTQDSTAFFVQDAATNQKAVFTGDTLFTAGCGRFFEGTAAEMHHSLNTVLAKLPKDTVVYNGHEYTAGNVKFARKIEPENEALKRLEEYTAAHKQTVGKYTIADELTHNPFMRVHEQAVRDATGESDAVKVMAKLREMKNKG</sequence>
<evidence type="ECO:0000313" key="12">
    <source>
        <dbReference type="Proteomes" id="UP000310189"/>
    </source>
</evidence>
<evidence type="ECO:0000256" key="8">
    <source>
        <dbReference type="ARBA" id="ARBA00022833"/>
    </source>
</evidence>
<dbReference type="EMBL" id="SPNW01000003">
    <property type="protein sequence ID" value="TIA93183.1"/>
    <property type="molecule type" value="Genomic_DNA"/>
</dbReference>